<dbReference type="InterPro" id="IPR036388">
    <property type="entry name" value="WH-like_DNA-bd_sf"/>
</dbReference>
<dbReference type="AlphaFoldDB" id="K0SU36"/>
<proteinExistence type="inferred from homology"/>
<comment type="caution">
    <text evidence="10">The sequence shown here is derived from an EMBL/GenBank/DDBJ whole genome shotgun (WGS) entry which is preliminary data.</text>
</comment>
<dbReference type="SUPFAM" id="SSF50916">
    <property type="entry name" value="Rap30/74 interaction domains"/>
    <property type="match status" value="1"/>
</dbReference>
<keyword evidence="4" id="KW-0238">DNA-binding</keyword>
<dbReference type="Pfam" id="PF02270">
    <property type="entry name" value="TFIIF_beta"/>
    <property type="match status" value="1"/>
</dbReference>
<accession>K0SU36</accession>
<dbReference type="eggNOG" id="ENOG502SQ0F">
    <property type="taxonomic scope" value="Eukaryota"/>
</dbReference>
<dbReference type="GO" id="GO:0005674">
    <property type="term" value="C:transcription factor TFIIF complex"/>
    <property type="evidence" value="ECO:0007669"/>
    <property type="project" value="InterPro"/>
</dbReference>
<name>K0SU36_THAOC</name>
<gene>
    <name evidence="10" type="ORF">THAOC_10324</name>
</gene>
<sequence>MSRETEGHQADQAWIPPAQLSSDGKKAAPSVSPQTYGAIDASRPSDLWMIKLPNRLASAWEEAPEGTVLGTLTFTKGTTLSNVAAPAAKRARTSSGALPQSAAPTSSKISISIDSSLAEKQSDLPVKYTLEAMSKKTNGRLHPFTRAQDGTVRIHGNVGRTASAQVDNGKSAGPGGTSSSAEANLSRYRTLLKNRLRDTTVTNKRFVRPGGEASQSGPLKAAKAAASLGSGFGGSVAAFGQNMLDAKEKAKAFDVLDRSKGPPITETAAVRTMLFELFSKKQFWSAKEIKFASGGRLPDREMRDALRLIATYHKNGENRNMWELKAEFKSASAKN</sequence>
<dbReference type="PANTHER" id="PTHR10445">
    <property type="entry name" value="GENERAL TRANSCRIPTION FACTOR IIF SUBUNIT 2"/>
    <property type="match status" value="1"/>
</dbReference>
<dbReference type="GO" id="GO:0003677">
    <property type="term" value="F:DNA binding"/>
    <property type="evidence" value="ECO:0007669"/>
    <property type="project" value="UniProtKB-KW"/>
</dbReference>
<evidence type="ECO:0000259" key="9">
    <source>
        <dbReference type="Pfam" id="PF17683"/>
    </source>
</evidence>
<evidence type="ECO:0000313" key="10">
    <source>
        <dbReference type="EMBL" id="EJK68484.1"/>
    </source>
</evidence>
<comment type="similarity">
    <text evidence="2">Belongs to the TFIIF beta subunit family.</text>
</comment>
<reference evidence="10 11" key="1">
    <citation type="journal article" date="2012" name="Genome Biol.">
        <title>Genome and low-iron response of an oceanic diatom adapted to chronic iron limitation.</title>
        <authorList>
            <person name="Lommer M."/>
            <person name="Specht M."/>
            <person name="Roy A.S."/>
            <person name="Kraemer L."/>
            <person name="Andreson R."/>
            <person name="Gutowska M.A."/>
            <person name="Wolf J."/>
            <person name="Bergner S.V."/>
            <person name="Schilhabel M.B."/>
            <person name="Klostermeier U.C."/>
            <person name="Beiko R.G."/>
            <person name="Rosenstiel P."/>
            <person name="Hippler M."/>
            <person name="Laroche J."/>
        </authorList>
    </citation>
    <scope>NUCLEOTIDE SEQUENCE [LARGE SCALE GENOMIC DNA]</scope>
    <source>
        <strain evidence="10 11">CCMP1005</strain>
    </source>
</reference>
<dbReference type="Gene3D" id="1.10.10.10">
    <property type="entry name" value="Winged helix-like DNA-binding domain superfamily/Winged helix DNA-binding domain"/>
    <property type="match status" value="1"/>
</dbReference>
<comment type="subcellular location">
    <subcellularLocation>
        <location evidence="1">Nucleus</location>
    </subcellularLocation>
</comment>
<evidence type="ECO:0000256" key="4">
    <source>
        <dbReference type="ARBA" id="ARBA00023125"/>
    </source>
</evidence>
<dbReference type="OrthoDB" id="26094at2759"/>
<evidence type="ECO:0000256" key="6">
    <source>
        <dbReference type="ARBA" id="ARBA00023242"/>
    </source>
</evidence>
<keyword evidence="6" id="KW-0539">Nucleus</keyword>
<evidence type="ECO:0000256" key="2">
    <source>
        <dbReference type="ARBA" id="ARBA00009543"/>
    </source>
</evidence>
<feature type="region of interest" description="Disordered" evidence="7">
    <location>
        <begin position="160"/>
        <end position="184"/>
    </location>
</feature>
<feature type="region of interest" description="Disordered" evidence="7">
    <location>
        <begin position="1"/>
        <end position="38"/>
    </location>
</feature>
<dbReference type="Proteomes" id="UP000266841">
    <property type="component" value="Unassembled WGS sequence"/>
</dbReference>
<dbReference type="SUPFAM" id="SSF46785">
    <property type="entry name" value="Winged helix' DNA-binding domain"/>
    <property type="match status" value="1"/>
</dbReference>
<dbReference type="GO" id="GO:0006367">
    <property type="term" value="P:transcription initiation at RNA polymerase II promoter"/>
    <property type="evidence" value="ECO:0007669"/>
    <property type="project" value="InterPro"/>
</dbReference>
<dbReference type="InterPro" id="IPR036390">
    <property type="entry name" value="WH_DNA-bd_sf"/>
</dbReference>
<evidence type="ECO:0000256" key="1">
    <source>
        <dbReference type="ARBA" id="ARBA00004123"/>
    </source>
</evidence>
<dbReference type="EMBL" id="AGNL01011271">
    <property type="protein sequence ID" value="EJK68484.1"/>
    <property type="molecule type" value="Genomic_DNA"/>
</dbReference>
<dbReference type="OMA" id="ECWLIRI"/>
<dbReference type="Pfam" id="PF17683">
    <property type="entry name" value="TFIIF_beta_N"/>
    <property type="match status" value="1"/>
</dbReference>
<dbReference type="PANTHER" id="PTHR10445:SF0">
    <property type="entry name" value="GENERAL TRANSCRIPTION FACTOR IIF SUBUNIT 2"/>
    <property type="match status" value="1"/>
</dbReference>
<evidence type="ECO:0000256" key="3">
    <source>
        <dbReference type="ARBA" id="ARBA00023015"/>
    </source>
</evidence>
<dbReference type="InterPro" id="IPR011039">
    <property type="entry name" value="TFIIF_interaction"/>
</dbReference>
<dbReference type="InterPro" id="IPR003196">
    <property type="entry name" value="TFIIF_beta"/>
</dbReference>
<organism evidence="10 11">
    <name type="scientific">Thalassiosira oceanica</name>
    <name type="common">Marine diatom</name>
    <dbReference type="NCBI Taxonomy" id="159749"/>
    <lineage>
        <taxon>Eukaryota</taxon>
        <taxon>Sar</taxon>
        <taxon>Stramenopiles</taxon>
        <taxon>Ochrophyta</taxon>
        <taxon>Bacillariophyta</taxon>
        <taxon>Coscinodiscophyceae</taxon>
        <taxon>Thalassiosirophycidae</taxon>
        <taxon>Thalassiosirales</taxon>
        <taxon>Thalassiosiraceae</taxon>
        <taxon>Thalassiosira</taxon>
    </lineage>
</organism>
<keyword evidence="3" id="KW-0805">Transcription regulation</keyword>
<evidence type="ECO:0000313" key="11">
    <source>
        <dbReference type="Proteomes" id="UP000266841"/>
    </source>
</evidence>
<keyword evidence="11" id="KW-1185">Reference proteome</keyword>
<dbReference type="InterPro" id="IPR040450">
    <property type="entry name" value="TFIIF_beta_HTH"/>
</dbReference>
<evidence type="ECO:0000259" key="8">
    <source>
        <dbReference type="Pfam" id="PF02270"/>
    </source>
</evidence>
<evidence type="ECO:0000256" key="5">
    <source>
        <dbReference type="ARBA" id="ARBA00023163"/>
    </source>
</evidence>
<dbReference type="InterPro" id="IPR040504">
    <property type="entry name" value="TFIIF_beta_N"/>
</dbReference>
<evidence type="ECO:0000256" key="7">
    <source>
        <dbReference type="SAM" id="MobiDB-lite"/>
    </source>
</evidence>
<keyword evidence="5" id="KW-0804">Transcription</keyword>
<feature type="domain" description="TFIIF beta subunit N-terminal" evidence="9">
    <location>
        <begin position="46"/>
        <end position="193"/>
    </location>
</feature>
<protein>
    <submittedName>
        <fullName evidence="10">Uncharacterized protein</fullName>
    </submittedName>
</protein>
<feature type="domain" description="TFIIF beta subunit HTH" evidence="8">
    <location>
        <begin position="267"/>
        <end position="329"/>
    </location>
</feature>